<name>A0A0B0I8I8_9BACI</name>
<dbReference type="eggNOG" id="ENOG5033FZV">
    <property type="taxonomic scope" value="Bacteria"/>
</dbReference>
<keyword evidence="2" id="KW-1185">Reference proteome</keyword>
<dbReference type="OrthoDB" id="2943775at2"/>
<evidence type="ECO:0000313" key="1">
    <source>
        <dbReference type="EMBL" id="KHF38803.1"/>
    </source>
</evidence>
<protein>
    <submittedName>
        <fullName evidence="1">Uncharacterized protein</fullName>
    </submittedName>
</protein>
<evidence type="ECO:0000313" key="2">
    <source>
        <dbReference type="Proteomes" id="UP000030832"/>
    </source>
</evidence>
<proteinExistence type="predicted"/>
<accession>A0A0B0I8I8</accession>
<dbReference type="EMBL" id="JRJU01000029">
    <property type="protein sequence ID" value="KHF38803.1"/>
    <property type="molecule type" value="Genomic_DNA"/>
</dbReference>
<dbReference type="RefSeq" id="WP_034631795.1">
    <property type="nucleotide sequence ID" value="NZ_JRJU01000029.1"/>
</dbReference>
<gene>
    <name evidence="1" type="ORF">LQ50_18890</name>
</gene>
<dbReference type="Proteomes" id="UP000030832">
    <property type="component" value="Unassembled WGS sequence"/>
</dbReference>
<comment type="caution">
    <text evidence="1">The sequence shown here is derived from an EMBL/GenBank/DDBJ whole genome shotgun (WGS) entry which is preliminary data.</text>
</comment>
<reference evidence="1 2" key="1">
    <citation type="submission" date="2014-09" db="EMBL/GenBank/DDBJ databases">
        <title>Genome sequencing and annotation of Bacillus Okhensis strain Kh10-101T.</title>
        <authorList>
            <person name="Prakash J.S."/>
        </authorList>
    </citation>
    <scope>NUCLEOTIDE SEQUENCE [LARGE SCALE GENOMIC DNA]</scope>
    <source>
        <strain evidence="2">Kh10-101T</strain>
    </source>
</reference>
<organism evidence="1 2">
    <name type="scientific">Halalkalibacter okhensis</name>
    <dbReference type="NCBI Taxonomy" id="333138"/>
    <lineage>
        <taxon>Bacteria</taxon>
        <taxon>Bacillati</taxon>
        <taxon>Bacillota</taxon>
        <taxon>Bacilli</taxon>
        <taxon>Bacillales</taxon>
        <taxon>Bacillaceae</taxon>
        <taxon>Halalkalibacter</taxon>
    </lineage>
</organism>
<sequence>MTRISRASRTKAERIQAAYVNRMTEVLSVDQVQPIDRTKHTKNHTSHPNENHLLSYERYFQSKQQIRDTFRQFYKTEKELYHAAHDLDETSKEILTHLKNLVQKYNQTIKTIEAFDQLSKTNHLPTICELVSDEKYDLKMIGITTGPSSPFLSFDQTQFLIHLAKSKPVTLQQVKNFKALMMKEFQTLAKAKKSTYLNQYEGPPIDLKGLMIEEEG</sequence>
<dbReference type="AlphaFoldDB" id="A0A0B0I8I8"/>